<feature type="compositionally biased region" description="Basic residues" evidence="1">
    <location>
        <begin position="14"/>
        <end position="23"/>
    </location>
</feature>
<reference evidence="2 3" key="1">
    <citation type="submission" date="2017-08" db="EMBL/GenBank/DDBJ databases">
        <authorList>
            <person name="de Groot N.N."/>
        </authorList>
    </citation>
    <scope>NUCLEOTIDE SEQUENCE [LARGE SCALE GENOMIC DNA]</scope>
    <source>
        <strain evidence="2 3">USBA 78</strain>
    </source>
</reference>
<dbReference type="AlphaFoldDB" id="A0A285TKS9"/>
<name>A0A285TKS9_9PROT</name>
<organism evidence="2 3">
    <name type="scientific">Thalassospira xiamenensis</name>
    <dbReference type="NCBI Taxonomy" id="220697"/>
    <lineage>
        <taxon>Bacteria</taxon>
        <taxon>Pseudomonadati</taxon>
        <taxon>Pseudomonadota</taxon>
        <taxon>Alphaproteobacteria</taxon>
        <taxon>Rhodospirillales</taxon>
        <taxon>Thalassospiraceae</taxon>
        <taxon>Thalassospira</taxon>
    </lineage>
</organism>
<protein>
    <submittedName>
        <fullName evidence="2">Uncharacterized protein</fullName>
    </submittedName>
</protein>
<evidence type="ECO:0000256" key="1">
    <source>
        <dbReference type="SAM" id="MobiDB-lite"/>
    </source>
</evidence>
<dbReference type="EMBL" id="OBMM01000003">
    <property type="protein sequence ID" value="SOC21296.1"/>
    <property type="molecule type" value="Genomic_DNA"/>
</dbReference>
<evidence type="ECO:0000313" key="3">
    <source>
        <dbReference type="Proteomes" id="UP000219068"/>
    </source>
</evidence>
<gene>
    <name evidence="2" type="ORF">SAMN05428964_103364</name>
</gene>
<feature type="region of interest" description="Disordered" evidence="1">
    <location>
        <begin position="1"/>
        <end position="89"/>
    </location>
</feature>
<proteinExistence type="predicted"/>
<feature type="compositionally biased region" description="Polar residues" evidence="1">
    <location>
        <begin position="32"/>
        <end position="48"/>
    </location>
</feature>
<dbReference type="Proteomes" id="UP000219068">
    <property type="component" value="Unassembled WGS sequence"/>
</dbReference>
<accession>A0A285TKS9</accession>
<sequence>MTTKPGHPPDLRKPNHQTPHKPPKTSLPASAASGNGMITNPGRTSGLHQPSPADGPLTVDNLAARSAHFRQCHEHRRPDKTRASSNRRRRTIIWLSAALISVRPRRQPATSTSRHTSGHRHRHQQMIQGLAAHFGHFPATATTCHADIQTHLGPLPFSPADGLRAHCPNLSTTDGPQSDAVTAAIAAASGKSGVRSPIRRTSPVMTNKGIKSVLEPVRNAAVMAPPSADPYPADYPAALPQSLPLHPDHLFDLAPNAKTREAQGASRVSVRVHFSR</sequence>
<evidence type="ECO:0000313" key="2">
    <source>
        <dbReference type="EMBL" id="SOC21296.1"/>
    </source>
</evidence>